<gene>
    <name evidence="3" type="ORF">M513_12782</name>
    <name evidence="4" type="ORF">M514_12782</name>
</gene>
<sequence>MHSFTLFQALPFLVYPAVPNFLNTDKGYDLTTFPAPDSPLCLNRSDYHSAFICDPDSWLSREAFESVHLLFISSKMRMTHCLNHPNRLPCPDGNLSQQNSSNLESAHLVMVNKVTLVNASRCEKFPTEPFEEKNLEVEEVAYENLMRFATSLLHMWNSRDGPTCVVDILLMMVKEVVLCDRGSRLTLRNHQRPTLVVTVRGEDDKLFLGALKRLADENNRNVSLSSIPQRVENALVALEPLLETFRKSKRSRDSPESCPPSGRPNSNIPTWAITTIVVSLFLIVVCTFVGYLVNNRSQTLRICDPNPFTLIDFTRRKRKWRAGFGGGLI</sequence>
<proteinExistence type="predicted"/>
<keyword evidence="1" id="KW-1133">Transmembrane helix</keyword>
<evidence type="ECO:0000313" key="3">
    <source>
        <dbReference type="EMBL" id="KFD46331.1"/>
    </source>
</evidence>
<reference evidence="4 5" key="1">
    <citation type="journal article" date="2014" name="Nat. Genet.">
        <title>Genome and transcriptome of the porcine whipworm Trichuris suis.</title>
        <authorList>
            <person name="Jex A.R."/>
            <person name="Nejsum P."/>
            <person name="Schwarz E.M."/>
            <person name="Hu L."/>
            <person name="Young N.D."/>
            <person name="Hall R.S."/>
            <person name="Korhonen P.K."/>
            <person name="Liao S."/>
            <person name="Thamsborg S."/>
            <person name="Xia J."/>
            <person name="Xu P."/>
            <person name="Wang S."/>
            <person name="Scheerlinck J.P."/>
            <person name="Hofmann A."/>
            <person name="Sternberg P.W."/>
            <person name="Wang J."/>
            <person name="Gasser R.B."/>
        </authorList>
    </citation>
    <scope>NUCLEOTIDE SEQUENCE [LARGE SCALE GENOMIC DNA]</scope>
    <source>
        <strain evidence="4">DCEP-RM93F</strain>
        <strain evidence="3">DCEP-RM93M</strain>
    </source>
</reference>
<dbReference type="Proteomes" id="UP000030764">
    <property type="component" value="Unassembled WGS sequence"/>
</dbReference>
<keyword evidence="1" id="KW-0472">Membrane</keyword>
<dbReference type="Proteomes" id="UP000030758">
    <property type="component" value="Unassembled WGS sequence"/>
</dbReference>
<evidence type="ECO:0000313" key="4">
    <source>
        <dbReference type="EMBL" id="KFD69083.1"/>
    </source>
</evidence>
<keyword evidence="2" id="KW-0732">Signal</keyword>
<keyword evidence="5" id="KW-1185">Reference proteome</keyword>
<dbReference type="AlphaFoldDB" id="A0A085NHY7"/>
<evidence type="ECO:0000256" key="2">
    <source>
        <dbReference type="SAM" id="SignalP"/>
    </source>
</evidence>
<name>A0A085NHY7_9BILA</name>
<keyword evidence="1" id="KW-0812">Transmembrane</keyword>
<evidence type="ECO:0000313" key="5">
    <source>
        <dbReference type="Proteomes" id="UP000030764"/>
    </source>
</evidence>
<accession>A0A085NHY7</accession>
<feature type="signal peptide" evidence="2">
    <location>
        <begin position="1"/>
        <end position="16"/>
    </location>
</feature>
<dbReference type="EMBL" id="KL363377">
    <property type="protein sequence ID" value="KFD46331.1"/>
    <property type="molecule type" value="Genomic_DNA"/>
</dbReference>
<feature type="chain" id="PRO_5007379633" evidence="2">
    <location>
        <begin position="17"/>
        <end position="329"/>
    </location>
</feature>
<feature type="transmembrane region" description="Helical" evidence="1">
    <location>
        <begin position="271"/>
        <end position="293"/>
    </location>
</feature>
<organism evidence="4">
    <name type="scientific">Trichuris suis</name>
    <name type="common">pig whipworm</name>
    <dbReference type="NCBI Taxonomy" id="68888"/>
    <lineage>
        <taxon>Eukaryota</taxon>
        <taxon>Metazoa</taxon>
        <taxon>Ecdysozoa</taxon>
        <taxon>Nematoda</taxon>
        <taxon>Enoplea</taxon>
        <taxon>Dorylaimia</taxon>
        <taxon>Trichinellida</taxon>
        <taxon>Trichuridae</taxon>
        <taxon>Trichuris</taxon>
    </lineage>
</organism>
<protein>
    <submittedName>
        <fullName evidence="4">Uncharacterized protein</fullName>
    </submittedName>
</protein>
<evidence type="ECO:0000256" key="1">
    <source>
        <dbReference type="SAM" id="Phobius"/>
    </source>
</evidence>
<dbReference type="EMBL" id="KL367498">
    <property type="protein sequence ID" value="KFD69083.1"/>
    <property type="molecule type" value="Genomic_DNA"/>
</dbReference>